<accession>A0A3M4K8J2</accession>
<gene>
    <name evidence="3" type="primary">tusA</name>
    <name evidence="5" type="ORF">ALQ07_100455</name>
</gene>
<dbReference type="NCBIfam" id="NF001423">
    <property type="entry name" value="PRK00299.1"/>
    <property type="match status" value="1"/>
</dbReference>
<name>A0A3M4K8J2_PSESF</name>
<dbReference type="SUPFAM" id="SSF64307">
    <property type="entry name" value="SirA-like"/>
    <property type="match status" value="1"/>
</dbReference>
<evidence type="ECO:0000256" key="1">
    <source>
        <dbReference type="ARBA" id="ARBA00008984"/>
    </source>
</evidence>
<evidence type="ECO:0000313" key="6">
    <source>
        <dbReference type="Proteomes" id="UP000273140"/>
    </source>
</evidence>
<dbReference type="Pfam" id="PF01206">
    <property type="entry name" value="TusA"/>
    <property type="match status" value="1"/>
</dbReference>
<reference evidence="5 6" key="1">
    <citation type="submission" date="2018-08" db="EMBL/GenBank/DDBJ databases">
        <title>Recombination of ecologically and evolutionarily significant loci maintains genetic cohesion in the Pseudomonas syringae species complex.</title>
        <authorList>
            <person name="Dillon M."/>
            <person name="Thakur S."/>
            <person name="Almeida R.N.D."/>
            <person name="Weir B.S."/>
            <person name="Guttman D.S."/>
        </authorList>
    </citation>
    <scope>NUCLEOTIDE SEQUENCE [LARGE SCALE GENOMIC DNA]</scope>
    <source>
        <strain evidence="5 6">ICMP 19074</strain>
    </source>
</reference>
<evidence type="ECO:0000259" key="4">
    <source>
        <dbReference type="Pfam" id="PF01206"/>
    </source>
</evidence>
<dbReference type="InterPro" id="IPR036868">
    <property type="entry name" value="TusA-like_sf"/>
</dbReference>
<dbReference type="EMBL" id="RBRB01000396">
    <property type="protein sequence ID" value="RMQ24961.1"/>
    <property type="molecule type" value="Genomic_DNA"/>
</dbReference>
<dbReference type="AlphaFoldDB" id="A0A3M4K8J2"/>
<evidence type="ECO:0000256" key="2">
    <source>
        <dbReference type="ARBA" id="ARBA00022490"/>
    </source>
</evidence>
<evidence type="ECO:0000313" key="5">
    <source>
        <dbReference type="EMBL" id="RMQ24961.1"/>
    </source>
</evidence>
<dbReference type="CDD" id="cd03423">
    <property type="entry name" value="SirA"/>
    <property type="match status" value="1"/>
</dbReference>
<dbReference type="InterPro" id="IPR022931">
    <property type="entry name" value="Sulphur_carrier_TusA"/>
</dbReference>
<feature type="active site" description="Cysteine persulfide intermediate" evidence="3">
    <location>
        <position position="41"/>
    </location>
</feature>
<dbReference type="Gene3D" id="3.30.110.40">
    <property type="entry name" value="TusA-like domain"/>
    <property type="match status" value="1"/>
</dbReference>
<keyword evidence="5" id="KW-0808">Transferase</keyword>
<dbReference type="Proteomes" id="UP000273140">
    <property type="component" value="Unassembled WGS sequence"/>
</dbReference>
<organism evidence="5 6">
    <name type="scientific">Pseudomonas syringae pv. actinidiae</name>
    <dbReference type="NCBI Taxonomy" id="103796"/>
    <lineage>
        <taxon>Bacteria</taxon>
        <taxon>Pseudomonadati</taxon>
        <taxon>Pseudomonadota</taxon>
        <taxon>Gammaproteobacteria</taxon>
        <taxon>Pseudomonadales</taxon>
        <taxon>Pseudomonadaceae</taxon>
        <taxon>Pseudomonas</taxon>
        <taxon>Pseudomonas syringae</taxon>
    </lineage>
</organism>
<comment type="similarity">
    <text evidence="1 3">Belongs to the sulfur carrier protein TusA family.</text>
</comment>
<comment type="subcellular location">
    <subcellularLocation>
        <location evidence="3">Cytoplasm</location>
    </subcellularLocation>
</comment>
<dbReference type="GO" id="GO:0002143">
    <property type="term" value="P:tRNA wobble position uridine thiolation"/>
    <property type="evidence" value="ECO:0007669"/>
    <property type="project" value="InterPro"/>
</dbReference>
<dbReference type="GO" id="GO:0097163">
    <property type="term" value="F:sulfur carrier activity"/>
    <property type="evidence" value="ECO:0007669"/>
    <property type="project" value="UniProtKB-UniRule"/>
</dbReference>
<comment type="caution">
    <text evidence="5">The sequence shown here is derived from an EMBL/GenBank/DDBJ whole genome shotgun (WGS) entry which is preliminary data.</text>
</comment>
<dbReference type="PANTHER" id="PTHR33279:SF2">
    <property type="entry name" value="SULFUR CARRIER PROTEIN TUSA"/>
    <property type="match status" value="1"/>
</dbReference>
<comment type="function">
    <text evidence="3">Sulfur carrier protein which probably makes part of a sulfur-relay system.</text>
</comment>
<sequence length="104" mass="11568">MTLIVPADLSDNSHPPLECPMSEPIESFTVDAVLDATGLFCPEPVMMLHQKVRDLPASGLLKVIATDPSTRRDIPKFCVFLGHELVAEQAEEGTFLYWIRKKSD</sequence>
<protein>
    <recommendedName>
        <fullName evidence="3">Sulfur carrier protein TusA</fullName>
    </recommendedName>
</protein>
<dbReference type="GO" id="GO:0005737">
    <property type="term" value="C:cytoplasm"/>
    <property type="evidence" value="ECO:0007669"/>
    <property type="project" value="UniProtKB-SubCell"/>
</dbReference>
<dbReference type="GO" id="GO:0016740">
    <property type="term" value="F:transferase activity"/>
    <property type="evidence" value="ECO:0007669"/>
    <property type="project" value="UniProtKB-KW"/>
</dbReference>
<feature type="domain" description="UPF0033" evidence="4">
    <location>
        <begin position="33"/>
        <end position="101"/>
    </location>
</feature>
<evidence type="ECO:0000256" key="3">
    <source>
        <dbReference type="HAMAP-Rule" id="MF_00413"/>
    </source>
</evidence>
<dbReference type="HAMAP" id="MF_00413">
    <property type="entry name" value="Thiourid_synth_A"/>
    <property type="match status" value="1"/>
</dbReference>
<dbReference type="InterPro" id="IPR001455">
    <property type="entry name" value="TusA-like"/>
</dbReference>
<keyword evidence="2 3" id="KW-0963">Cytoplasm</keyword>
<dbReference type="PANTHER" id="PTHR33279">
    <property type="entry name" value="SULFUR CARRIER PROTEIN YEDF-RELATED"/>
    <property type="match status" value="1"/>
</dbReference>
<proteinExistence type="inferred from homology"/>